<keyword evidence="1" id="KW-0812">Transmembrane</keyword>
<accession>A0ABS8GRN2</accession>
<keyword evidence="2" id="KW-0328">Glycosyltransferase</keyword>
<name>A0ABS8GRN2_9FLAO</name>
<keyword evidence="2" id="KW-0808">Transferase</keyword>
<keyword evidence="1" id="KW-1133">Transmembrane helix</keyword>
<reference evidence="2 3" key="1">
    <citation type="submission" date="2021-11" db="EMBL/GenBank/DDBJ databases">
        <title>Seasonal and diel survey of microbial diversity of the Tyrrhenian coast.</title>
        <authorList>
            <person name="Gattoni G."/>
            <person name="Corral P."/>
        </authorList>
    </citation>
    <scope>NUCLEOTIDE SEQUENCE [LARGE SCALE GENOMIC DNA]</scope>
    <source>
        <strain evidence="2 3">Mr9</strain>
    </source>
</reference>
<evidence type="ECO:0000313" key="2">
    <source>
        <dbReference type="EMBL" id="MCC4212173.1"/>
    </source>
</evidence>
<organism evidence="2 3">
    <name type="scientific">Leeuwenhoekiella parthenopeia</name>
    <dbReference type="NCBI Taxonomy" id="2890320"/>
    <lineage>
        <taxon>Bacteria</taxon>
        <taxon>Pseudomonadati</taxon>
        <taxon>Bacteroidota</taxon>
        <taxon>Flavobacteriia</taxon>
        <taxon>Flavobacteriales</taxon>
        <taxon>Flavobacteriaceae</taxon>
        <taxon>Leeuwenhoekiella</taxon>
    </lineage>
</organism>
<dbReference type="GO" id="GO:0016757">
    <property type="term" value="F:glycosyltransferase activity"/>
    <property type="evidence" value="ECO:0007669"/>
    <property type="project" value="UniProtKB-KW"/>
</dbReference>
<dbReference type="RefSeq" id="WP_228229264.1">
    <property type="nucleotide sequence ID" value="NZ_JAJGMW010000005.1"/>
</dbReference>
<feature type="transmembrane region" description="Helical" evidence="1">
    <location>
        <begin position="33"/>
        <end position="56"/>
    </location>
</feature>
<dbReference type="Proteomes" id="UP001197770">
    <property type="component" value="Unassembled WGS sequence"/>
</dbReference>
<dbReference type="EMBL" id="JAJGMW010000005">
    <property type="protein sequence ID" value="MCC4212173.1"/>
    <property type="molecule type" value="Genomic_DNA"/>
</dbReference>
<comment type="caution">
    <text evidence="2">The sequence shown here is derived from an EMBL/GenBank/DDBJ whole genome shotgun (WGS) entry which is preliminary data.</text>
</comment>
<proteinExistence type="predicted"/>
<dbReference type="Pfam" id="PF19868">
    <property type="entry name" value="DUF6341"/>
    <property type="match status" value="1"/>
</dbReference>
<protein>
    <submittedName>
        <fullName evidence="2">Uracil phosphoribosyltransferase</fullName>
    </submittedName>
</protein>
<evidence type="ECO:0000313" key="3">
    <source>
        <dbReference type="Proteomes" id="UP001197770"/>
    </source>
</evidence>
<keyword evidence="1" id="KW-0472">Membrane</keyword>
<gene>
    <name evidence="2" type="ORF">LLW17_05530</name>
</gene>
<keyword evidence="3" id="KW-1185">Reference proteome</keyword>
<dbReference type="InterPro" id="IPR045922">
    <property type="entry name" value="DUF6341"/>
</dbReference>
<evidence type="ECO:0000256" key="1">
    <source>
        <dbReference type="SAM" id="Phobius"/>
    </source>
</evidence>
<sequence length="71" mass="8336">MELKDLFYGIQDFFVNVAFAPLDWLRQLQDSSWVAANLINIVFIIVVSVAFVYWCIQLNKFDSQEHHNLNS</sequence>